<dbReference type="Pfam" id="PF12844">
    <property type="entry name" value="HTH_19"/>
    <property type="match status" value="1"/>
</dbReference>
<keyword evidence="3" id="KW-1185">Reference proteome</keyword>
<dbReference type="Gene3D" id="1.10.260.40">
    <property type="entry name" value="lambda repressor-like DNA-binding domains"/>
    <property type="match status" value="1"/>
</dbReference>
<name>A0A7V7QJ23_9FIRM</name>
<dbReference type="OrthoDB" id="9801008at2"/>
<dbReference type="InterPro" id="IPR001387">
    <property type="entry name" value="Cro/C1-type_HTH"/>
</dbReference>
<organism evidence="2 3">
    <name type="scientific">Candidatus Galacturonatibacter soehngenii</name>
    <dbReference type="NCBI Taxonomy" id="2307010"/>
    <lineage>
        <taxon>Bacteria</taxon>
        <taxon>Bacillati</taxon>
        <taxon>Bacillota</taxon>
        <taxon>Clostridia</taxon>
        <taxon>Lachnospirales</taxon>
        <taxon>Lachnospiraceae</taxon>
        <taxon>Candidatus Galacturonatibacter</taxon>
    </lineage>
</organism>
<protein>
    <submittedName>
        <fullName evidence="2">Helix-turn-helix transcriptional regulator</fullName>
    </submittedName>
</protein>
<sequence>MMDLYERIKQIAKHRGISINKMEKDLGFARSYLSKLRSITPSSENLNKIAKYLDISTDILLNQKPIDYIYYIGNQNIVIESTKRNSNEDLSLIRLIDEFPETVLQILSTLCKNERIKNDATEKYVANKLEISLEDYLLFENDSKNIGEDIIINILKFWKMDISLITGYTAGLTLTLNPILENANKTIDDLTDNDNYREYLKTINELSKNLNIKNIINNSDFKTRLEEILKDNSTIIKNELPADKDNGETK</sequence>
<dbReference type="SUPFAM" id="SSF47413">
    <property type="entry name" value="lambda repressor-like DNA-binding domains"/>
    <property type="match status" value="1"/>
</dbReference>
<feature type="domain" description="HTH cro/C1-type" evidence="1">
    <location>
        <begin position="8"/>
        <end position="60"/>
    </location>
</feature>
<dbReference type="CDD" id="cd00093">
    <property type="entry name" value="HTH_XRE"/>
    <property type="match status" value="1"/>
</dbReference>
<dbReference type="SMART" id="SM00530">
    <property type="entry name" value="HTH_XRE"/>
    <property type="match status" value="1"/>
</dbReference>
<gene>
    <name evidence="2" type="ORF">F7O84_08245</name>
</gene>
<dbReference type="Proteomes" id="UP000461768">
    <property type="component" value="Unassembled WGS sequence"/>
</dbReference>
<proteinExistence type="predicted"/>
<dbReference type="GO" id="GO:0003677">
    <property type="term" value="F:DNA binding"/>
    <property type="evidence" value="ECO:0007669"/>
    <property type="project" value="InterPro"/>
</dbReference>
<evidence type="ECO:0000313" key="2">
    <source>
        <dbReference type="EMBL" id="KAB1437587.1"/>
    </source>
</evidence>
<accession>A0A7V7QJ23</accession>
<dbReference type="InterPro" id="IPR010982">
    <property type="entry name" value="Lambda_DNA-bd_dom_sf"/>
</dbReference>
<reference evidence="2 3" key="2">
    <citation type="submission" date="2020-02" db="EMBL/GenBank/DDBJ databases">
        <title>Candidatus Galacturonibacter soehngenii shows hetero-acetogenic catabolism of galacturonic acid but lacks a canonical carbon monoxide dehydrogenase/acetyl-CoA synthase complex.</title>
        <authorList>
            <person name="Diender M."/>
            <person name="Stouten G.R."/>
            <person name="Petersen J.F."/>
            <person name="Nielsen P.H."/>
            <person name="Dueholm M.S."/>
            <person name="Pronk J.T."/>
            <person name="Van Loosdrecht M.C.M."/>
        </authorList>
    </citation>
    <scope>NUCLEOTIDE SEQUENCE [LARGE SCALE GENOMIC DNA]</scope>
    <source>
        <strain evidence="2">GalUA</strain>
    </source>
</reference>
<dbReference type="EMBL" id="WAGX01000005">
    <property type="protein sequence ID" value="KAB1437587.1"/>
    <property type="molecule type" value="Genomic_DNA"/>
</dbReference>
<dbReference type="PROSITE" id="PS50943">
    <property type="entry name" value="HTH_CROC1"/>
    <property type="match status" value="1"/>
</dbReference>
<evidence type="ECO:0000313" key="3">
    <source>
        <dbReference type="Proteomes" id="UP000461768"/>
    </source>
</evidence>
<comment type="caution">
    <text evidence="2">The sequence shown here is derived from an EMBL/GenBank/DDBJ whole genome shotgun (WGS) entry which is preliminary data.</text>
</comment>
<dbReference type="AlphaFoldDB" id="A0A7V7QJ23"/>
<reference evidence="2 3" key="1">
    <citation type="submission" date="2019-09" db="EMBL/GenBank/DDBJ databases">
        <authorList>
            <person name="Valk L.C."/>
        </authorList>
    </citation>
    <scope>NUCLEOTIDE SEQUENCE [LARGE SCALE GENOMIC DNA]</scope>
    <source>
        <strain evidence="2">GalUA</strain>
    </source>
</reference>
<evidence type="ECO:0000259" key="1">
    <source>
        <dbReference type="PROSITE" id="PS50943"/>
    </source>
</evidence>